<evidence type="ECO:0000313" key="2">
    <source>
        <dbReference type="Proteomes" id="UP000030742"/>
    </source>
</evidence>
<name>U4U194_DENPD</name>
<dbReference type="EMBL" id="KB631984">
    <property type="protein sequence ID" value="ERL87649.1"/>
    <property type="molecule type" value="Genomic_DNA"/>
</dbReference>
<organism evidence="1 2">
    <name type="scientific">Dendroctonus ponderosae</name>
    <name type="common">Mountain pine beetle</name>
    <dbReference type="NCBI Taxonomy" id="77166"/>
    <lineage>
        <taxon>Eukaryota</taxon>
        <taxon>Metazoa</taxon>
        <taxon>Ecdysozoa</taxon>
        <taxon>Arthropoda</taxon>
        <taxon>Hexapoda</taxon>
        <taxon>Insecta</taxon>
        <taxon>Pterygota</taxon>
        <taxon>Neoptera</taxon>
        <taxon>Endopterygota</taxon>
        <taxon>Coleoptera</taxon>
        <taxon>Polyphaga</taxon>
        <taxon>Cucujiformia</taxon>
        <taxon>Curculionidae</taxon>
        <taxon>Scolytinae</taxon>
        <taxon>Dendroctonus</taxon>
    </lineage>
</organism>
<reference evidence="1 2" key="1">
    <citation type="journal article" date="2013" name="Genome Biol.">
        <title>Draft genome of the mountain pine beetle, Dendroctonus ponderosae Hopkins, a major forest pest.</title>
        <authorList>
            <person name="Keeling C.I."/>
            <person name="Yuen M.M."/>
            <person name="Liao N.Y."/>
            <person name="Docking T.R."/>
            <person name="Chan S.K."/>
            <person name="Taylor G.A."/>
            <person name="Palmquist D.L."/>
            <person name="Jackman S.D."/>
            <person name="Nguyen A."/>
            <person name="Li M."/>
            <person name="Henderson H."/>
            <person name="Janes J.K."/>
            <person name="Zhao Y."/>
            <person name="Pandoh P."/>
            <person name="Moore R."/>
            <person name="Sperling F.A."/>
            <person name="Huber D.P."/>
            <person name="Birol I."/>
            <person name="Jones S.J."/>
            <person name="Bohlmann J."/>
        </authorList>
    </citation>
    <scope>NUCLEOTIDE SEQUENCE</scope>
</reference>
<evidence type="ECO:0000313" key="1">
    <source>
        <dbReference type="EMBL" id="ERL87649.1"/>
    </source>
</evidence>
<gene>
    <name evidence="1" type="ORF">D910_05040</name>
</gene>
<sequence>MGGDVSLKLPFTLMHTCNDYDGETLTRVVVEINKTDQKSPTDPLCIGPEVIHGPQRPLTLHFCKNGDSQKMAAEEPQAHKPEKKQQNLDEIVTLNKSDSEIEKLPTGFKQNGAQYVECHPNGEQGAFFSLRRAFCCLRTRRSS</sequence>
<dbReference type="AlphaFoldDB" id="U4U194"/>
<proteinExistence type="predicted"/>
<protein>
    <submittedName>
        <fullName evidence="1">Uncharacterized protein</fullName>
    </submittedName>
</protein>
<dbReference type="Proteomes" id="UP000030742">
    <property type="component" value="Unassembled WGS sequence"/>
</dbReference>
<accession>U4U194</accession>